<keyword evidence="5" id="KW-0547">Nucleotide-binding</keyword>
<keyword evidence="8" id="KW-0902">Two-component regulatory system</keyword>
<dbReference type="PANTHER" id="PTHR24421">
    <property type="entry name" value="NITRATE/NITRITE SENSOR PROTEIN NARX-RELATED"/>
    <property type="match status" value="1"/>
</dbReference>
<dbReference type="AlphaFoldDB" id="M0QH71"/>
<keyword evidence="4" id="KW-0808">Transferase</keyword>
<dbReference type="InterPro" id="IPR050482">
    <property type="entry name" value="Sensor_HK_TwoCompSys"/>
</dbReference>
<dbReference type="SUPFAM" id="SSF55874">
    <property type="entry name" value="ATPase domain of HSP90 chaperone/DNA topoisomerase II/histidine kinase"/>
    <property type="match status" value="1"/>
</dbReference>
<feature type="region of interest" description="Disordered" evidence="9">
    <location>
        <begin position="248"/>
        <end position="278"/>
    </location>
</feature>
<evidence type="ECO:0000256" key="5">
    <source>
        <dbReference type="ARBA" id="ARBA00022741"/>
    </source>
</evidence>
<organism evidence="12 13">
    <name type="scientific">Gordonia soli NBRC 108243</name>
    <dbReference type="NCBI Taxonomy" id="1223545"/>
    <lineage>
        <taxon>Bacteria</taxon>
        <taxon>Bacillati</taxon>
        <taxon>Actinomycetota</taxon>
        <taxon>Actinomycetes</taxon>
        <taxon>Mycobacteriales</taxon>
        <taxon>Gordoniaceae</taxon>
        <taxon>Gordonia</taxon>
    </lineage>
</organism>
<evidence type="ECO:0000256" key="4">
    <source>
        <dbReference type="ARBA" id="ARBA00022679"/>
    </source>
</evidence>
<dbReference type="InterPro" id="IPR036890">
    <property type="entry name" value="HATPase_C_sf"/>
</dbReference>
<evidence type="ECO:0000256" key="7">
    <source>
        <dbReference type="ARBA" id="ARBA00022840"/>
    </source>
</evidence>
<keyword evidence="13" id="KW-1185">Reference proteome</keyword>
<dbReference type="PANTHER" id="PTHR24421:SF10">
    <property type="entry name" value="NITRATE_NITRITE SENSOR PROTEIN NARQ"/>
    <property type="match status" value="1"/>
</dbReference>
<keyword evidence="10" id="KW-0812">Transmembrane</keyword>
<keyword evidence="10" id="KW-1133">Transmembrane helix</keyword>
<dbReference type="EC" id="2.7.13.3" evidence="2"/>
<accession>M0QH71</accession>
<dbReference type="GO" id="GO:0005524">
    <property type="term" value="F:ATP binding"/>
    <property type="evidence" value="ECO:0007669"/>
    <property type="project" value="UniProtKB-KW"/>
</dbReference>
<keyword evidence="10" id="KW-0472">Membrane</keyword>
<feature type="domain" description="Signal transduction histidine kinase subgroup 3 dimerisation and phosphoacceptor" evidence="11">
    <location>
        <begin position="182"/>
        <end position="247"/>
    </location>
</feature>
<gene>
    <name evidence="12" type="ORF">GS4_11_01420</name>
</gene>
<dbReference type="Gene3D" id="1.20.5.1930">
    <property type="match status" value="1"/>
</dbReference>
<dbReference type="CDD" id="cd16917">
    <property type="entry name" value="HATPase_UhpB-NarQ-NarX-like"/>
    <property type="match status" value="1"/>
</dbReference>
<dbReference type="GO" id="GO:0000155">
    <property type="term" value="F:phosphorelay sensor kinase activity"/>
    <property type="evidence" value="ECO:0007669"/>
    <property type="project" value="InterPro"/>
</dbReference>
<keyword evidence="6 12" id="KW-0418">Kinase</keyword>
<dbReference type="InterPro" id="IPR011712">
    <property type="entry name" value="Sig_transdc_His_kin_sub3_dim/P"/>
</dbReference>
<dbReference type="Pfam" id="PF07730">
    <property type="entry name" value="HisKA_3"/>
    <property type="match status" value="1"/>
</dbReference>
<dbReference type="Gene3D" id="3.30.565.10">
    <property type="entry name" value="Histidine kinase-like ATPase, C-terminal domain"/>
    <property type="match status" value="1"/>
</dbReference>
<dbReference type="STRING" id="1223545.GS4_11_01420"/>
<dbReference type="Proteomes" id="UP000011666">
    <property type="component" value="Unassembled WGS sequence"/>
</dbReference>
<evidence type="ECO:0000313" key="13">
    <source>
        <dbReference type="Proteomes" id="UP000011666"/>
    </source>
</evidence>
<feature type="transmembrane region" description="Helical" evidence="10">
    <location>
        <begin position="47"/>
        <end position="68"/>
    </location>
</feature>
<sequence length="449" mass="48303">MHRVTELFARRIEATGYSYPAVYLVVAYSGVILSAMAAVVQRIPHGLTWPVITGLVLVIYTVAWNLAFGTTTRFGMAIMMMTATSLLLTTPVSADVAPVILVVCTAMVSSTASVRGSLLAAVAAATIIVVASVSGHLDNPFAYLVFVGFGWTVGYMFLMQLRLLTREQEAADSRSEQAAIDERQRIAREVHDVIAHSLSITLLNLTGARRALQEDRDIDEAIDNLADAERVGRQAMADIRHTVKVLDSGEPRTGERIDDAGAHPSEMSADPTPDERSVEVARPEPGIDDIADLVMDFRRANLSVGLWMLGDRTRVSATTGLALYRIAQESLANFAKHSPTSHAEVTVEIAEDGVRIRITNSVTVTCPDAGDSSDEEGSGLRGMARRAELLGGTLTAETLDDSWVVVATFPPTDDEPSVAVTQDIPVPLSDIAHLVARARAGSDRLEGDR</sequence>
<keyword evidence="7" id="KW-0067">ATP-binding</keyword>
<comment type="caution">
    <text evidence="12">The sequence shown here is derived from an EMBL/GenBank/DDBJ whole genome shotgun (WGS) entry which is preliminary data.</text>
</comment>
<dbReference type="EMBL" id="BANX01000011">
    <property type="protein sequence ID" value="GAC67873.1"/>
    <property type="molecule type" value="Genomic_DNA"/>
</dbReference>
<dbReference type="RefSeq" id="WP_007619520.1">
    <property type="nucleotide sequence ID" value="NZ_BANX01000011.1"/>
</dbReference>
<feature type="transmembrane region" description="Helical" evidence="10">
    <location>
        <begin position="141"/>
        <end position="158"/>
    </location>
</feature>
<evidence type="ECO:0000256" key="10">
    <source>
        <dbReference type="SAM" id="Phobius"/>
    </source>
</evidence>
<evidence type="ECO:0000256" key="9">
    <source>
        <dbReference type="SAM" id="MobiDB-lite"/>
    </source>
</evidence>
<evidence type="ECO:0000259" key="11">
    <source>
        <dbReference type="Pfam" id="PF07730"/>
    </source>
</evidence>
<evidence type="ECO:0000256" key="2">
    <source>
        <dbReference type="ARBA" id="ARBA00012438"/>
    </source>
</evidence>
<dbReference type="OrthoDB" id="227596at2"/>
<evidence type="ECO:0000256" key="3">
    <source>
        <dbReference type="ARBA" id="ARBA00022553"/>
    </source>
</evidence>
<evidence type="ECO:0000256" key="1">
    <source>
        <dbReference type="ARBA" id="ARBA00000085"/>
    </source>
</evidence>
<evidence type="ECO:0000256" key="8">
    <source>
        <dbReference type="ARBA" id="ARBA00023012"/>
    </source>
</evidence>
<protein>
    <recommendedName>
        <fullName evidence="2">histidine kinase</fullName>
        <ecNumber evidence="2">2.7.13.3</ecNumber>
    </recommendedName>
</protein>
<evidence type="ECO:0000313" key="12">
    <source>
        <dbReference type="EMBL" id="GAC67873.1"/>
    </source>
</evidence>
<dbReference type="GO" id="GO:0046983">
    <property type="term" value="F:protein dimerization activity"/>
    <property type="evidence" value="ECO:0007669"/>
    <property type="project" value="InterPro"/>
</dbReference>
<feature type="transmembrane region" description="Helical" evidence="10">
    <location>
        <begin position="20"/>
        <end position="40"/>
    </location>
</feature>
<name>M0QH71_9ACTN</name>
<keyword evidence="3" id="KW-0597">Phosphoprotein</keyword>
<feature type="transmembrane region" description="Helical" evidence="10">
    <location>
        <begin position="74"/>
        <end position="104"/>
    </location>
</feature>
<dbReference type="eggNOG" id="COG4585">
    <property type="taxonomic scope" value="Bacteria"/>
</dbReference>
<evidence type="ECO:0000256" key="6">
    <source>
        <dbReference type="ARBA" id="ARBA00022777"/>
    </source>
</evidence>
<dbReference type="GO" id="GO:0016020">
    <property type="term" value="C:membrane"/>
    <property type="evidence" value="ECO:0007669"/>
    <property type="project" value="InterPro"/>
</dbReference>
<feature type="compositionally biased region" description="Basic and acidic residues" evidence="9">
    <location>
        <begin position="248"/>
        <end position="261"/>
    </location>
</feature>
<comment type="catalytic activity">
    <reaction evidence="1">
        <text>ATP + protein L-histidine = ADP + protein N-phospho-L-histidine.</text>
        <dbReference type="EC" id="2.7.13.3"/>
    </reaction>
</comment>
<proteinExistence type="predicted"/>
<feature type="transmembrane region" description="Helical" evidence="10">
    <location>
        <begin position="116"/>
        <end position="135"/>
    </location>
</feature>
<reference evidence="12 13" key="1">
    <citation type="submission" date="2013-01" db="EMBL/GenBank/DDBJ databases">
        <title>Whole genome shotgun sequence of Gordonia soli NBRC 108243.</title>
        <authorList>
            <person name="Isaki-Nakamura S."/>
            <person name="Hosoyama A."/>
            <person name="Tsuchikane K."/>
            <person name="Ando Y."/>
            <person name="Baba S."/>
            <person name="Ohji S."/>
            <person name="Hamada M."/>
            <person name="Tamura T."/>
            <person name="Yamazoe A."/>
            <person name="Yamazaki S."/>
            <person name="Fujita N."/>
        </authorList>
    </citation>
    <scope>NUCLEOTIDE SEQUENCE [LARGE SCALE GENOMIC DNA]</scope>
    <source>
        <strain evidence="12 13">NBRC 108243</strain>
    </source>
</reference>